<dbReference type="InterPro" id="IPR051788">
    <property type="entry name" value="MFS_Transporter"/>
</dbReference>
<feature type="transmembrane region" description="Helical" evidence="5">
    <location>
        <begin position="12"/>
        <end position="31"/>
    </location>
</feature>
<feature type="transmembrane region" description="Helical" evidence="5">
    <location>
        <begin position="240"/>
        <end position="261"/>
    </location>
</feature>
<name>A0ABU0M337_9HYPH</name>
<feature type="transmembrane region" description="Helical" evidence="5">
    <location>
        <begin position="165"/>
        <end position="183"/>
    </location>
</feature>
<feature type="transmembrane region" description="Helical" evidence="5">
    <location>
        <begin position="328"/>
        <end position="350"/>
    </location>
</feature>
<keyword evidence="4 5" id="KW-0472">Membrane</keyword>
<evidence type="ECO:0000256" key="5">
    <source>
        <dbReference type="SAM" id="Phobius"/>
    </source>
</evidence>
<feature type="transmembrane region" description="Helical" evidence="5">
    <location>
        <begin position="273"/>
        <end position="290"/>
    </location>
</feature>
<reference evidence="6 7" key="1">
    <citation type="submission" date="2023-07" db="EMBL/GenBank/DDBJ databases">
        <title>Genomic Encyclopedia of Type Strains, Phase IV (KMG-IV): sequencing the most valuable type-strain genomes for metagenomic binning, comparative biology and taxonomic classification.</title>
        <authorList>
            <person name="Goeker M."/>
        </authorList>
    </citation>
    <scope>NUCLEOTIDE SEQUENCE [LARGE SCALE GENOMIC DNA]</scope>
    <source>
        <strain evidence="6 7">B1-1</strain>
    </source>
</reference>
<evidence type="ECO:0000313" key="7">
    <source>
        <dbReference type="Proteomes" id="UP001223743"/>
    </source>
</evidence>
<feature type="transmembrane region" description="Helical" evidence="5">
    <location>
        <begin position="99"/>
        <end position="119"/>
    </location>
</feature>
<dbReference type="EMBL" id="JAUSWJ010000001">
    <property type="protein sequence ID" value="MDQ0515358.1"/>
    <property type="molecule type" value="Genomic_DNA"/>
</dbReference>
<gene>
    <name evidence="6" type="ORF">QO015_000971</name>
</gene>
<sequence>MSFGLPLGPQHRVYAAFTIYAFSMGNIFPRFPDIKAAMGVQEGAFGLSLIGTPTGTLISLTVAAPILERIGFRRALLALIPLVALTFAIASHAPSPLTFFVLLVPVGIMLGCVEIILNVEADRTEFLIGRRIMNRAHSFWSIGFFSAGIFGGLVAQAGISPQVHLALIVPIAIVGVALFLGGYQPSPKREVASDGEAPRFVRPTIAILVLVGTTLSALLLEGASLDWSAIYMRNIFESGPLMAALAVATFAFCQATTRFFADGFVERYSPSGVARSMTAVMAVGVLFVYFSPHPLVSLAGFALLGIGSATIFPLAISAAAQRTDRPGAINVASLTQLSFGAFLLGPPLLGFVAEHWGIRAAFGVAVPLVVLTFIAAPALGGRPIRKDGPPGDGDVVARASAHQDSY</sequence>
<dbReference type="SUPFAM" id="SSF103473">
    <property type="entry name" value="MFS general substrate transporter"/>
    <property type="match status" value="1"/>
</dbReference>
<dbReference type="Gene3D" id="1.20.1250.20">
    <property type="entry name" value="MFS general substrate transporter like domains"/>
    <property type="match status" value="2"/>
</dbReference>
<evidence type="ECO:0000313" key="6">
    <source>
        <dbReference type="EMBL" id="MDQ0515358.1"/>
    </source>
</evidence>
<feature type="transmembrane region" description="Helical" evidence="5">
    <location>
        <begin position="43"/>
        <end position="63"/>
    </location>
</feature>
<dbReference type="InterPro" id="IPR011701">
    <property type="entry name" value="MFS"/>
</dbReference>
<evidence type="ECO:0000256" key="2">
    <source>
        <dbReference type="ARBA" id="ARBA00022692"/>
    </source>
</evidence>
<evidence type="ECO:0000256" key="3">
    <source>
        <dbReference type="ARBA" id="ARBA00022989"/>
    </source>
</evidence>
<keyword evidence="2 5" id="KW-0812">Transmembrane</keyword>
<evidence type="ECO:0000256" key="1">
    <source>
        <dbReference type="ARBA" id="ARBA00004141"/>
    </source>
</evidence>
<feature type="transmembrane region" description="Helical" evidence="5">
    <location>
        <begin position="204"/>
        <end position="220"/>
    </location>
</feature>
<keyword evidence="7" id="KW-1185">Reference proteome</keyword>
<dbReference type="PANTHER" id="PTHR23514:SF13">
    <property type="entry name" value="INNER MEMBRANE PROTEIN YBJJ"/>
    <property type="match status" value="1"/>
</dbReference>
<dbReference type="InterPro" id="IPR036259">
    <property type="entry name" value="MFS_trans_sf"/>
</dbReference>
<evidence type="ECO:0000256" key="4">
    <source>
        <dbReference type="ARBA" id="ARBA00023136"/>
    </source>
</evidence>
<keyword evidence="3 5" id="KW-1133">Transmembrane helix</keyword>
<feature type="transmembrane region" description="Helical" evidence="5">
    <location>
        <begin position="75"/>
        <end position="93"/>
    </location>
</feature>
<organism evidence="6 7">
    <name type="scientific">Kaistia geumhonensis</name>
    <dbReference type="NCBI Taxonomy" id="410839"/>
    <lineage>
        <taxon>Bacteria</taxon>
        <taxon>Pseudomonadati</taxon>
        <taxon>Pseudomonadota</taxon>
        <taxon>Alphaproteobacteria</taxon>
        <taxon>Hyphomicrobiales</taxon>
        <taxon>Kaistiaceae</taxon>
        <taxon>Kaistia</taxon>
    </lineage>
</organism>
<accession>A0ABU0M337</accession>
<dbReference type="Pfam" id="PF07690">
    <property type="entry name" value="MFS_1"/>
    <property type="match status" value="1"/>
</dbReference>
<dbReference type="Proteomes" id="UP001223743">
    <property type="component" value="Unassembled WGS sequence"/>
</dbReference>
<proteinExistence type="predicted"/>
<feature type="transmembrane region" description="Helical" evidence="5">
    <location>
        <begin position="139"/>
        <end position="159"/>
    </location>
</feature>
<feature type="transmembrane region" description="Helical" evidence="5">
    <location>
        <begin position="296"/>
        <end position="316"/>
    </location>
</feature>
<comment type="subcellular location">
    <subcellularLocation>
        <location evidence="1">Membrane</location>
        <topology evidence="1">Multi-pass membrane protein</topology>
    </subcellularLocation>
</comment>
<feature type="transmembrane region" description="Helical" evidence="5">
    <location>
        <begin position="356"/>
        <end position="376"/>
    </location>
</feature>
<dbReference type="RefSeq" id="WP_266281092.1">
    <property type="nucleotide sequence ID" value="NZ_JAPKNF010000001.1"/>
</dbReference>
<protein>
    <submittedName>
        <fullName evidence="6">MFS family permease</fullName>
    </submittedName>
</protein>
<comment type="caution">
    <text evidence="6">The sequence shown here is derived from an EMBL/GenBank/DDBJ whole genome shotgun (WGS) entry which is preliminary data.</text>
</comment>
<dbReference type="PANTHER" id="PTHR23514">
    <property type="entry name" value="BYPASS OF STOP CODON PROTEIN 6"/>
    <property type="match status" value="1"/>
</dbReference>
<dbReference type="CDD" id="cd17393">
    <property type="entry name" value="MFS_MosC_like"/>
    <property type="match status" value="1"/>
</dbReference>